<gene>
    <name evidence="2" type="ORF">OE88DRAFT_1810579</name>
</gene>
<name>A0A5C3MT77_9AGAM</name>
<protein>
    <submittedName>
        <fullName evidence="2">Uncharacterized protein</fullName>
    </submittedName>
</protein>
<reference evidence="2 3" key="1">
    <citation type="journal article" date="2019" name="Nat. Ecol. Evol.">
        <title>Megaphylogeny resolves global patterns of mushroom evolution.</title>
        <authorList>
            <person name="Varga T."/>
            <person name="Krizsan K."/>
            <person name="Foldi C."/>
            <person name="Dima B."/>
            <person name="Sanchez-Garcia M."/>
            <person name="Sanchez-Ramirez S."/>
            <person name="Szollosi G.J."/>
            <person name="Szarkandi J.G."/>
            <person name="Papp V."/>
            <person name="Albert L."/>
            <person name="Andreopoulos W."/>
            <person name="Angelini C."/>
            <person name="Antonin V."/>
            <person name="Barry K.W."/>
            <person name="Bougher N.L."/>
            <person name="Buchanan P."/>
            <person name="Buyck B."/>
            <person name="Bense V."/>
            <person name="Catcheside P."/>
            <person name="Chovatia M."/>
            <person name="Cooper J."/>
            <person name="Damon W."/>
            <person name="Desjardin D."/>
            <person name="Finy P."/>
            <person name="Geml J."/>
            <person name="Haridas S."/>
            <person name="Hughes K."/>
            <person name="Justo A."/>
            <person name="Karasinski D."/>
            <person name="Kautmanova I."/>
            <person name="Kiss B."/>
            <person name="Kocsube S."/>
            <person name="Kotiranta H."/>
            <person name="LaButti K.M."/>
            <person name="Lechner B.E."/>
            <person name="Liimatainen K."/>
            <person name="Lipzen A."/>
            <person name="Lukacs Z."/>
            <person name="Mihaltcheva S."/>
            <person name="Morgado L.N."/>
            <person name="Niskanen T."/>
            <person name="Noordeloos M.E."/>
            <person name="Ohm R.A."/>
            <person name="Ortiz-Santana B."/>
            <person name="Ovrebo C."/>
            <person name="Racz N."/>
            <person name="Riley R."/>
            <person name="Savchenko A."/>
            <person name="Shiryaev A."/>
            <person name="Soop K."/>
            <person name="Spirin V."/>
            <person name="Szebenyi C."/>
            <person name="Tomsovsky M."/>
            <person name="Tulloss R.E."/>
            <person name="Uehling J."/>
            <person name="Grigoriev I.V."/>
            <person name="Vagvolgyi C."/>
            <person name="Papp T."/>
            <person name="Martin F.M."/>
            <person name="Miettinen O."/>
            <person name="Hibbett D.S."/>
            <person name="Nagy L.G."/>
        </authorList>
    </citation>
    <scope>NUCLEOTIDE SEQUENCE [LARGE SCALE GENOMIC DNA]</scope>
    <source>
        <strain evidence="2 3">OMC1185</strain>
    </source>
</reference>
<dbReference type="AlphaFoldDB" id="A0A5C3MT77"/>
<dbReference type="OrthoDB" id="2560792at2759"/>
<dbReference type="EMBL" id="ML213520">
    <property type="protein sequence ID" value="TFK48280.1"/>
    <property type="molecule type" value="Genomic_DNA"/>
</dbReference>
<keyword evidence="3" id="KW-1185">Reference proteome</keyword>
<accession>A0A5C3MT77</accession>
<dbReference type="Proteomes" id="UP000305948">
    <property type="component" value="Unassembled WGS sequence"/>
</dbReference>
<evidence type="ECO:0000313" key="3">
    <source>
        <dbReference type="Proteomes" id="UP000305948"/>
    </source>
</evidence>
<evidence type="ECO:0000313" key="2">
    <source>
        <dbReference type="EMBL" id="TFK48280.1"/>
    </source>
</evidence>
<sequence length="76" mass="7997">MSLSEADAKFPGQEPPTKTEAPEPTRENPGQVYPKVDPQPAQPGSEPGTGGAHESKEAYKREPAASSVESGPMFSD</sequence>
<feature type="region of interest" description="Disordered" evidence="1">
    <location>
        <begin position="1"/>
        <end position="76"/>
    </location>
</feature>
<evidence type="ECO:0000256" key="1">
    <source>
        <dbReference type="SAM" id="MobiDB-lite"/>
    </source>
</evidence>
<feature type="compositionally biased region" description="Basic and acidic residues" evidence="1">
    <location>
        <begin position="53"/>
        <end position="63"/>
    </location>
</feature>
<organism evidence="2 3">
    <name type="scientific">Heliocybe sulcata</name>
    <dbReference type="NCBI Taxonomy" id="5364"/>
    <lineage>
        <taxon>Eukaryota</taxon>
        <taxon>Fungi</taxon>
        <taxon>Dikarya</taxon>
        <taxon>Basidiomycota</taxon>
        <taxon>Agaricomycotina</taxon>
        <taxon>Agaricomycetes</taxon>
        <taxon>Gloeophyllales</taxon>
        <taxon>Gloeophyllaceae</taxon>
        <taxon>Heliocybe</taxon>
    </lineage>
</organism>
<proteinExistence type="predicted"/>